<proteinExistence type="predicted"/>
<evidence type="ECO:0000256" key="1">
    <source>
        <dbReference type="SAM" id="MobiDB-lite"/>
    </source>
</evidence>
<dbReference type="PROSITE" id="PS51257">
    <property type="entry name" value="PROKAR_LIPOPROTEIN"/>
    <property type="match status" value="1"/>
</dbReference>
<comment type="caution">
    <text evidence="3">The sequence shown here is derived from an EMBL/GenBank/DDBJ whole genome shotgun (WGS) entry which is preliminary data.</text>
</comment>
<dbReference type="RefSeq" id="WP_100534945.1">
    <property type="nucleotide sequence ID" value="NZ_CBDBYO010000040.1"/>
</dbReference>
<dbReference type="GeneID" id="97178130"/>
<reference evidence="3 4" key="1">
    <citation type="submission" date="2017-11" db="EMBL/GenBank/DDBJ databases">
        <title>Revising the taxonomy of the Acinetobacter lwoffii group: the description of Acinetobacter pseudolwoffii sp. nov. and emended description of Acinetobacter lwoffii.</title>
        <authorList>
            <person name="Nemec A."/>
            <person name="Radolfova-Krizova L."/>
        </authorList>
    </citation>
    <scope>NUCLEOTIDE SEQUENCE [LARGE SCALE GENOMIC DNA]</scope>
    <source>
        <strain evidence="3 4">ANC 5044</strain>
    </source>
</reference>
<dbReference type="EMBL" id="PHRG01000003">
    <property type="protein sequence ID" value="PJO75271.1"/>
    <property type="molecule type" value="Genomic_DNA"/>
</dbReference>
<protein>
    <recommendedName>
        <fullName evidence="5">Lipoprotein</fullName>
    </recommendedName>
</protein>
<evidence type="ECO:0008006" key="5">
    <source>
        <dbReference type="Google" id="ProtNLM"/>
    </source>
</evidence>
<organism evidence="3 4">
    <name type="scientific">Acinetobacter pseudolwoffii</name>
    <dbReference type="NCBI Taxonomy" id="2053287"/>
    <lineage>
        <taxon>Bacteria</taxon>
        <taxon>Pseudomonadati</taxon>
        <taxon>Pseudomonadota</taxon>
        <taxon>Gammaproteobacteria</taxon>
        <taxon>Moraxellales</taxon>
        <taxon>Moraxellaceae</taxon>
        <taxon>Acinetobacter</taxon>
    </lineage>
</organism>
<feature type="signal peptide" evidence="2">
    <location>
        <begin position="1"/>
        <end position="19"/>
    </location>
</feature>
<keyword evidence="2" id="KW-0732">Signal</keyword>
<sequence>MKKPISLFGFAVVSGLLSACGGGSGSDSDRAAVTTPPNVPKESISPELSEEFIPFENQKILDKIRDKISGNSSNDTDYNVALGHMIGEVFGDYPYGRTGRIIKIYNLGINSIKYPNLICSEVNTNGAVKTLKLKDNKDNCVVLDKTYRKGSSITQTVNGDTTTLTFTNVRYGSNVDFNLKDDYLISGTIVHRKSKDALGQSEFYQIDQLEFQRIAETDQAGASGTEFNSKSKEYLQVRNYRYSLVDDYGRESKGIRTLSSRGTIIGQPALADYRYSFDFDTTTPFKMDETVLNNYKHLSKEGVLKITDRYDQVIEVKQKQPESLKATVYFNGSEIDDLFWSTIIGDKN</sequence>
<name>A0A2H9YRK4_9GAMM</name>
<feature type="region of interest" description="Disordered" evidence="1">
    <location>
        <begin position="23"/>
        <end position="44"/>
    </location>
</feature>
<gene>
    <name evidence="3" type="ORF">CWI32_06935</name>
</gene>
<evidence type="ECO:0000256" key="2">
    <source>
        <dbReference type="SAM" id="SignalP"/>
    </source>
</evidence>
<dbReference type="Proteomes" id="UP000243446">
    <property type="component" value="Unassembled WGS sequence"/>
</dbReference>
<accession>A0A2H9YRK4</accession>
<evidence type="ECO:0000313" key="4">
    <source>
        <dbReference type="Proteomes" id="UP000243446"/>
    </source>
</evidence>
<evidence type="ECO:0000313" key="3">
    <source>
        <dbReference type="EMBL" id="PJO75271.1"/>
    </source>
</evidence>
<dbReference type="AlphaFoldDB" id="A0A2H9YRK4"/>
<feature type="chain" id="PRO_5014120702" description="Lipoprotein" evidence="2">
    <location>
        <begin position="20"/>
        <end position="348"/>
    </location>
</feature>